<proteinExistence type="predicted"/>
<name>A0AA38FWU9_TAXCH</name>
<gene>
    <name evidence="2" type="ORF">KI387_025578</name>
</gene>
<keyword evidence="3" id="KW-1185">Reference proteome</keyword>
<protein>
    <submittedName>
        <fullName evidence="2">Uncharacterized protein</fullName>
    </submittedName>
</protein>
<evidence type="ECO:0000256" key="1">
    <source>
        <dbReference type="SAM" id="MobiDB-lite"/>
    </source>
</evidence>
<feature type="compositionally biased region" description="Basic and acidic residues" evidence="1">
    <location>
        <begin position="8"/>
        <end position="33"/>
    </location>
</feature>
<evidence type="ECO:0000313" key="2">
    <source>
        <dbReference type="EMBL" id="KAH9310543.1"/>
    </source>
</evidence>
<sequence>GEMSGIDASKDKEDSSMGKEEGKVDSSMGREVDEIGSSVGGGACNNFLNRWDWRKLSGRSL</sequence>
<comment type="caution">
    <text evidence="2">The sequence shown here is derived from an EMBL/GenBank/DDBJ whole genome shotgun (WGS) entry which is preliminary data.</text>
</comment>
<dbReference type="AlphaFoldDB" id="A0AA38FWU9"/>
<evidence type="ECO:0000313" key="3">
    <source>
        <dbReference type="Proteomes" id="UP000824469"/>
    </source>
</evidence>
<reference evidence="2 3" key="1">
    <citation type="journal article" date="2021" name="Nat. Plants">
        <title>The Taxus genome provides insights into paclitaxel biosynthesis.</title>
        <authorList>
            <person name="Xiong X."/>
            <person name="Gou J."/>
            <person name="Liao Q."/>
            <person name="Li Y."/>
            <person name="Zhou Q."/>
            <person name="Bi G."/>
            <person name="Li C."/>
            <person name="Du R."/>
            <person name="Wang X."/>
            <person name="Sun T."/>
            <person name="Guo L."/>
            <person name="Liang H."/>
            <person name="Lu P."/>
            <person name="Wu Y."/>
            <person name="Zhang Z."/>
            <person name="Ro D.K."/>
            <person name="Shang Y."/>
            <person name="Huang S."/>
            <person name="Yan J."/>
        </authorList>
    </citation>
    <scope>NUCLEOTIDE SEQUENCE [LARGE SCALE GENOMIC DNA]</scope>
    <source>
        <strain evidence="2">Ta-2019</strain>
    </source>
</reference>
<feature type="non-terminal residue" evidence="2">
    <location>
        <position position="1"/>
    </location>
</feature>
<dbReference type="Proteomes" id="UP000824469">
    <property type="component" value="Unassembled WGS sequence"/>
</dbReference>
<feature type="region of interest" description="Disordered" evidence="1">
    <location>
        <begin position="1"/>
        <end position="46"/>
    </location>
</feature>
<dbReference type="EMBL" id="JAHRHJ020000006">
    <property type="protein sequence ID" value="KAH9310543.1"/>
    <property type="molecule type" value="Genomic_DNA"/>
</dbReference>
<accession>A0AA38FWU9</accession>
<organism evidence="2 3">
    <name type="scientific">Taxus chinensis</name>
    <name type="common">Chinese yew</name>
    <name type="synonym">Taxus wallichiana var. chinensis</name>
    <dbReference type="NCBI Taxonomy" id="29808"/>
    <lineage>
        <taxon>Eukaryota</taxon>
        <taxon>Viridiplantae</taxon>
        <taxon>Streptophyta</taxon>
        <taxon>Embryophyta</taxon>
        <taxon>Tracheophyta</taxon>
        <taxon>Spermatophyta</taxon>
        <taxon>Pinopsida</taxon>
        <taxon>Pinidae</taxon>
        <taxon>Conifers II</taxon>
        <taxon>Cupressales</taxon>
        <taxon>Taxaceae</taxon>
        <taxon>Taxus</taxon>
    </lineage>
</organism>
<feature type="non-terminal residue" evidence="2">
    <location>
        <position position="61"/>
    </location>
</feature>